<name>A0A8H7DSG6_PLEOS</name>
<sequence length="401" mass="43105">MFDRSSTNFLMKIATDGGEHNYAANFDASSDYIAASDIIVSPVKPSYNTFYVFPLLEFKSNSGDDKHVELVIFVINSFRNPDHHSDLHTPAKHDTTLAPTISRNVAPTTAANDQSNSNGFFSNTGAVAGEFTVVGVAILAVVFALITNAVRKHRARKFDREIVDAAAEAAAQAPALLDDDNDDNDDISSVGQLDTEEAVPAADTAQAEARSHTLATTRAMCSGTERACSRSTRTSTWCRRGSDAVSCICCSWSHAGARVMIMRFDAARFGAGATGGATHRRLILFWEWVSTAANAIAGLYANDCFNRIRQRRGIASGVIRGALQDVRRAGTSESRLSSGSSEDNGYGGMAESEDEDDQDGGGRRVLKVQNEEEFCPPATIGFVCSPIVMSPNLVSFEGLIH</sequence>
<dbReference type="GeneID" id="59378090"/>
<evidence type="ECO:0000256" key="1">
    <source>
        <dbReference type="SAM" id="MobiDB-lite"/>
    </source>
</evidence>
<feature type="transmembrane region" description="Helical" evidence="2">
    <location>
        <begin position="131"/>
        <end position="150"/>
    </location>
</feature>
<comment type="caution">
    <text evidence="3">The sequence shown here is derived from an EMBL/GenBank/DDBJ whole genome shotgun (WGS) entry which is preliminary data.</text>
</comment>
<proteinExistence type="predicted"/>
<organism evidence="3 4">
    <name type="scientific">Pleurotus ostreatus</name>
    <name type="common">Oyster mushroom</name>
    <name type="synonym">White-rot fungus</name>
    <dbReference type="NCBI Taxonomy" id="5322"/>
    <lineage>
        <taxon>Eukaryota</taxon>
        <taxon>Fungi</taxon>
        <taxon>Dikarya</taxon>
        <taxon>Basidiomycota</taxon>
        <taxon>Agaricomycotina</taxon>
        <taxon>Agaricomycetes</taxon>
        <taxon>Agaricomycetidae</taxon>
        <taxon>Agaricales</taxon>
        <taxon>Pleurotineae</taxon>
        <taxon>Pleurotaceae</taxon>
        <taxon>Pleurotus</taxon>
    </lineage>
</organism>
<dbReference type="Proteomes" id="UP000623687">
    <property type="component" value="Unassembled WGS sequence"/>
</dbReference>
<dbReference type="AlphaFoldDB" id="A0A8H7DSG6"/>
<reference evidence="3" key="1">
    <citation type="submission" date="2019-07" db="EMBL/GenBank/DDBJ databases">
        <authorList>
            <person name="Palmer J.M."/>
        </authorList>
    </citation>
    <scope>NUCLEOTIDE SEQUENCE</scope>
    <source>
        <strain evidence="3">PC9</strain>
    </source>
</reference>
<dbReference type="VEuPathDB" id="FungiDB:PC9H_008272"/>
<dbReference type="OrthoDB" id="3068832at2759"/>
<protein>
    <submittedName>
        <fullName evidence="3">Uncharacterized protein</fullName>
    </submittedName>
</protein>
<feature type="region of interest" description="Disordered" evidence="1">
    <location>
        <begin position="330"/>
        <end position="362"/>
    </location>
</feature>
<gene>
    <name evidence="3" type="ORF">PC9H_008272</name>
</gene>
<keyword evidence="2" id="KW-0472">Membrane</keyword>
<accession>A0A8H7DSG6</accession>
<evidence type="ECO:0000256" key="2">
    <source>
        <dbReference type="SAM" id="Phobius"/>
    </source>
</evidence>
<keyword evidence="2" id="KW-0812">Transmembrane</keyword>
<feature type="compositionally biased region" description="Low complexity" evidence="1">
    <location>
        <begin position="332"/>
        <end position="341"/>
    </location>
</feature>
<keyword evidence="2" id="KW-1133">Transmembrane helix</keyword>
<dbReference type="RefSeq" id="XP_036631406.1">
    <property type="nucleotide sequence ID" value="XM_036777786.1"/>
</dbReference>
<evidence type="ECO:0000313" key="4">
    <source>
        <dbReference type="Proteomes" id="UP000623687"/>
    </source>
</evidence>
<evidence type="ECO:0000313" key="3">
    <source>
        <dbReference type="EMBL" id="KAF7429034.1"/>
    </source>
</evidence>
<keyword evidence="4" id="KW-1185">Reference proteome</keyword>
<dbReference type="EMBL" id="JACETU010000005">
    <property type="protein sequence ID" value="KAF7429034.1"/>
    <property type="molecule type" value="Genomic_DNA"/>
</dbReference>